<accession>A0A0F9UJ27</accession>
<name>A0A0F9UJ27_9ZZZZ</name>
<reference evidence="1" key="1">
    <citation type="journal article" date="2015" name="Nature">
        <title>Complex archaea that bridge the gap between prokaryotes and eukaryotes.</title>
        <authorList>
            <person name="Spang A."/>
            <person name="Saw J.H."/>
            <person name="Jorgensen S.L."/>
            <person name="Zaremba-Niedzwiedzka K."/>
            <person name="Martijn J."/>
            <person name="Lind A.E."/>
            <person name="van Eijk R."/>
            <person name="Schleper C."/>
            <person name="Guy L."/>
            <person name="Ettema T.J."/>
        </authorList>
    </citation>
    <scope>NUCLEOTIDE SEQUENCE</scope>
</reference>
<proteinExistence type="predicted"/>
<sequence>MTSKKARTIVIEGRVDVRSLAAIAKVLNEHGIVIRSRSHLVSTIIEAYCELLIGSGAATRVELSATALEILAQIGIEFANTRRRNLIALSKKIGNERAVDSLIDASTGLLPQTDLDRMIAEAEAKLDEDE</sequence>
<comment type="caution">
    <text evidence="1">The sequence shown here is derived from an EMBL/GenBank/DDBJ whole genome shotgun (WGS) entry which is preliminary data.</text>
</comment>
<protein>
    <submittedName>
        <fullName evidence="1">Uncharacterized protein</fullName>
    </submittedName>
</protein>
<evidence type="ECO:0000313" key="1">
    <source>
        <dbReference type="EMBL" id="KKN53593.1"/>
    </source>
</evidence>
<dbReference type="EMBL" id="LAZR01000964">
    <property type="protein sequence ID" value="KKN53593.1"/>
    <property type="molecule type" value="Genomic_DNA"/>
</dbReference>
<organism evidence="1">
    <name type="scientific">marine sediment metagenome</name>
    <dbReference type="NCBI Taxonomy" id="412755"/>
    <lineage>
        <taxon>unclassified sequences</taxon>
        <taxon>metagenomes</taxon>
        <taxon>ecological metagenomes</taxon>
    </lineage>
</organism>
<gene>
    <name evidence="1" type="ORF">LCGC14_0600890</name>
</gene>
<dbReference type="AlphaFoldDB" id="A0A0F9UJ27"/>